<evidence type="ECO:0000259" key="4">
    <source>
        <dbReference type="Pfam" id="PF00449"/>
    </source>
</evidence>
<dbReference type="GO" id="GO:0046872">
    <property type="term" value="F:metal ion binding"/>
    <property type="evidence" value="ECO:0007669"/>
    <property type="project" value="UniProtKB-KW"/>
</dbReference>
<gene>
    <name evidence="5" type="primary">ureC_4</name>
    <name evidence="5" type="ORF">NCTC9645_02717</name>
</gene>
<dbReference type="GO" id="GO:0009039">
    <property type="term" value="F:urease activity"/>
    <property type="evidence" value="ECO:0007669"/>
    <property type="project" value="UniProtKB-EC"/>
</dbReference>
<protein>
    <submittedName>
        <fullName evidence="5">Urease subunit alpha</fullName>
        <ecNumber evidence="5">3.5.1.5</ecNumber>
    </submittedName>
</protein>
<dbReference type="PANTHER" id="PTHR33569">
    <property type="entry name" value="UREASE"/>
    <property type="match status" value="1"/>
</dbReference>
<dbReference type="Gene3D" id="2.30.40.10">
    <property type="entry name" value="Urease, subunit C, domain 1"/>
    <property type="match status" value="1"/>
</dbReference>
<dbReference type="InterPro" id="IPR011612">
    <property type="entry name" value="Urease_alpha_N_dom"/>
</dbReference>
<dbReference type="Proteomes" id="UP000250675">
    <property type="component" value="Unassembled WGS sequence"/>
</dbReference>
<comment type="catalytic activity">
    <reaction evidence="3">
        <text>urea + 2 H2O + H(+) = hydrogencarbonate + 2 NH4(+)</text>
        <dbReference type="Rhea" id="RHEA:20557"/>
        <dbReference type="ChEBI" id="CHEBI:15377"/>
        <dbReference type="ChEBI" id="CHEBI:15378"/>
        <dbReference type="ChEBI" id="CHEBI:16199"/>
        <dbReference type="ChEBI" id="CHEBI:17544"/>
        <dbReference type="ChEBI" id="CHEBI:28938"/>
        <dbReference type="EC" id="3.5.1.5"/>
    </reaction>
</comment>
<dbReference type="AlphaFoldDB" id="A0A2X3DLY7"/>
<organism evidence="5 6">
    <name type="scientific">Klebsiella pneumoniae</name>
    <dbReference type="NCBI Taxonomy" id="573"/>
    <lineage>
        <taxon>Bacteria</taxon>
        <taxon>Pseudomonadati</taxon>
        <taxon>Pseudomonadota</taxon>
        <taxon>Gammaproteobacteria</taxon>
        <taxon>Enterobacterales</taxon>
        <taxon>Enterobacteriaceae</taxon>
        <taxon>Klebsiella/Raoultella group</taxon>
        <taxon>Klebsiella</taxon>
        <taxon>Klebsiella pneumoniae complex</taxon>
    </lineage>
</organism>
<dbReference type="InterPro" id="IPR011059">
    <property type="entry name" value="Metal-dep_hydrolase_composite"/>
</dbReference>
<feature type="domain" description="Urease alpha-subunit N-terminal" evidence="4">
    <location>
        <begin position="3"/>
        <end position="119"/>
    </location>
</feature>
<keyword evidence="1" id="KW-0479">Metal-binding</keyword>
<keyword evidence="2 5" id="KW-0378">Hydrolase</keyword>
<dbReference type="EMBL" id="UASO01000004">
    <property type="protein sequence ID" value="SQC22055.1"/>
    <property type="molecule type" value="Genomic_DNA"/>
</dbReference>
<evidence type="ECO:0000256" key="1">
    <source>
        <dbReference type="ARBA" id="ARBA00022723"/>
    </source>
</evidence>
<evidence type="ECO:0000313" key="6">
    <source>
        <dbReference type="Proteomes" id="UP000250675"/>
    </source>
</evidence>
<dbReference type="Pfam" id="PF00449">
    <property type="entry name" value="Urease_alpha"/>
    <property type="match status" value="1"/>
</dbReference>
<name>A0A2X3DLY7_KLEPN</name>
<evidence type="ECO:0000256" key="3">
    <source>
        <dbReference type="ARBA" id="ARBA00047778"/>
    </source>
</evidence>
<dbReference type="InterPro" id="IPR050069">
    <property type="entry name" value="Urease_subunit"/>
</dbReference>
<evidence type="ECO:0000256" key="2">
    <source>
        <dbReference type="ARBA" id="ARBA00022801"/>
    </source>
</evidence>
<dbReference type="EC" id="3.5.1.5" evidence="5"/>
<reference evidence="5 6" key="1">
    <citation type="submission" date="2018-06" db="EMBL/GenBank/DDBJ databases">
        <authorList>
            <consortium name="Pathogen Informatics"/>
            <person name="Doyle S."/>
        </authorList>
    </citation>
    <scope>NUCLEOTIDE SEQUENCE [LARGE SCALE GENOMIC DNA]</scope>
    <source>
        <strain evidence="5 6">NCTC9645</strain>
    </source>
</reference>
<sequence>MSNISRQAYADMFGPTVGDKVRLADTELWIEVEDDLTTYGEEVKFGGGKVIRDGMGQGQMLAADCVDLVLTNALIVDHWGIVKADIGVKDGRIFAIGKAGNPDIQPNVTIPIGAATEVIAPKEKLSPPAGSIPIFTGSVRSRRKRRWSPA</sequence>
<evidence type="ECO:0000313" key="5">
    <source>
        <dbReference type="EMBL" id="SQC22055.1"/>
    </source>
</evidence>
<dbReference type="PANTHER" id="PTHR33569:SF1">
    <property type="entry name" value="UREASE"/>
    <property type="match status" value="1"/>
</dbReference>
<accession>A0A2X3DLY7</accession>
<proteinExistence type="predicted"/>
<dbReference type="SUPFAM" id="SSF51338">
    <property type="entry name" value="Composite domain of metallo-dependent hydrolases"/>
    <property type="match status" value="1"/>
</dbReference>